<keyword evidence="7" id="KW-0413">Isomerase</keyword>
<dbReference type="GO" id="GO:0016853">
    <property type="term" value="F:isomerase activity"/>
    <property type="evidence" value="ECO:0007669"/>
    <property type="project" value="UniProtKB-KW"/>
</dbReference>
<keyword evidence="1 7" id="KW-0489">Methyltransferase</keyword>
<evidence type="ECO:0000259" key="4">
    <source>
        <dbReference type="Pfam" id="PF00891"/>
    </source>
</evidence>
<evidence type="ECO:0000259" key="5">
    <source>
        <dbReference type="Pfam" id="PF08100"/>
    </source>
</evidence>
<dbReference type="InterPro" id="IPR036390">
    <property type="entry name" value="WH_DNA-bd_sf"/>
</dbReference>
<dbReference type="GO" id="GO:0046983">
    <property type="term" value="F:protein dimerization activity"/>
    <property type="evidence" value="ECO:0007669"/>
    <property type="project" value="InterPro"/>
</dbReference>
<dbReference type="InterPro" id="IPR029063">
    <property type="entry name" value="SAM-dependent_MTases_sf"/>
</dbReference>
<dbReference type="Pfam" id="PF12680">
    <property type="entry name" value="SnoaL_2"/>
    <property type="match status" value="1"/>
</dbReference>
<dbReference type="InterPro" id="IPR032710">
    <property type="entry name" value="NTF2-like_dom_sf"/>
</dbReference>
<keyword evidence="3" id="KW-0949">S-adenosyl-L-methionine</keyword>
<dbReference type="EMBL" id="JACHDS010000001">
    <property type="protein sequence ID" value="MBB6171856.1"/>
    <property type="molecule type" value="Genomic_DNA"/>
</dbReference>
<dbReference type="Gene3D" id="3.40.50.150">
    <property type="entry name" value="Vaccinia Virus protein VP39"/>
    <property type="match status" value="1"/>
</dbReference>
<dbReference type="InterPro" id="IPR036388">
    <property type="entry name" value="WH-like_DNA-bd_sf"/>
</dbReference>
<dbReference type="Pfam" id="PF00891">
    <property type="entry name" value="Methyltransf_2"/>
    <property type="match status" value="1"/>
</dbReference>
<dbReference type="CDD" id="cd02440">
    <property type="entry name" value="AdoMet_MTases"/>
    <property type="match status" value="1"/>
</dbReference>
<dbReference type="InterPro" id="IPR037401">
    <property type="entry name" value="SnoaL-like"/>
</dbReference>
<dbReference type="Proteomes" id="UP000546642">
    <property type="component" value="Unassembled WGS sequence"/>
</dbReference>
<dbReference type="PANTHER" id="PTHR43712">
    <property type="entry name" value="PUTATIVE (AFU_ORTHOLOGUE AFUA_4G14580)-RELATED"/>
    <property type="match status" value="1"/>
</dbReference>
<keyword evidence="8" id="KW-1185">Reference proteome</keyword>
<evidence type="ECO:0000313" key="8">
    <source>
        <dbReference type="Proteomes" id="UP000546642"/>
    </source>
</evidence>
<feature type="domain" description="SnoaL-like" evidence="6">
    <location>
        <begin position="8"/>
        <end position="116"/>
    </location>
</feature>
<dbReference type="AlphaFoldDB" id="A0A7W9YI15"/>
<dbReference type="GO" id="GO:0032259">
    <property type="term" value="P:methylation"/>
    <property type="evidence" value="ECO:0007669"/>
    <property type="project" value="UniProtKB-KW"/>
</dbReference>
<dbReference type="SUPFAM" id="SSF54427">
    <property type="entry name" value="NTF2-like"/>
    <property type="match status" value="1"/>
</dbReference>
<accession>A0A7W9YI15</accession>
<dbReference type="InterPro" id="IPR001077">
    <property type="entry name" value="COMT_C"/>
</dbReference>
<evidence type="ECO:0000259" key="6">
    <source>
        <dbReference type="Pfam" id="PF12680"/>
    </source>
</evidence>
<feature type="domain" description="O-methyltransferase dimerisation" evidence="5">
    <location>
        <begin position="152"/>
        <end position="224"/>
    </location>
</feature>
<sequence length="476" mass="52421">MSNNTELIRASYAAFQRGDIDAVLDLFHPDVTWVHPDGMADHGLGGTKKGLAEVRAFMARARTVFSELRQEPHEFLESGDRVVVLGALHMRGALSGTAGTVRMVHTWRITDGKVTHFEDLHDTHDVRRIVEPPGASRREPLASPGQILDAGLGFWSAKVIQTAVELRVFTVLAAAGPLDAEQLRERLGLHGRGLLDFLDALVSLGLLDREEGRYRNLPPADTFLDEAKTDSYIGGLLEVASDHWYESWGSLRRALVTGEPQEKISEGVSDPFDALYADPERTRMFQRAMTGGSTASIAAIIDRFPWSRFGTVADVGCAEGALLSRLLRRHRHLRGTGFDLPAVEPYFGETVAAAGLEDRLAFQAGDFFTGPMPSTDVIVLGHALHDWNLDTKRMLLRKAYEALPEGGRVIVYEALIDDERRHNTFALLMSLHMLVESPGGFDYTGADCIGWMTDAGFRDCYVEHLAGPESMVVGTK</sequence>
<organism evidence="7 8">
    <name type="scientific">Nocardiopsis mwathae</name>
    <dbReference type="NCBI Taxonomy" id="1472723"/>
    <lineage>
        <taxon>Bacteria</taxon>
        <taxon>Bacillati</taxon>
        <taxon>Actinomycetota</taxon>
        <taxon>Actinomycetes</taxon>
        <taxon>Streptosporangiales</taxon>
        <taxon>Nocardiopsidaceae</taxon>
        <taxon>Nocardiopsis</taxon>
    </lineage>
</organism>
<feature type="domain" description="O-methyltransferase C-terminal" evidence="4">
    <location>
        <begin position="248"/>
        <end position="458"/>
    </location>
</feature>
<evidence type="ECO:0000256" key="1">
    <source>
        <dbReference type="ARBA" id="ARBA00022603"/>
    </source>
</evidence>
<dbReference type="RefSeq" id="WP_343070500.1">
    <property type="nucleotide sequence ID" value="NZ_JACHDS010000001.1"/>
</dbReference>
<evidence type="ECO:0000313" key="7">
    <source>
        <dbReference type="EMBL" id="MBB6171856.1"/>
    </source>
</evidence>
<comment type="caution">
    <text evidence="7">The sequence shown here is derived from an EMBL/GenBank/DDBJ whole genome shotgun (WGS) entry which is preliminary data.</text>
</comment>
<dbReference type="InterPro" id="IPR012967">
    <property type="entry name" value="COMT_dimerisation"/>
</dbReference>
<dbReference type="Pfam" id="PF08100">
    <property type="entry name" value="Dimerisation"/>
    <property type="match status" value="1"/>
</dbReference>
<name>A0A7W9YI15_9ACTN</name>
<evidence type="ECO:0000256" key="3">
    <source>
        <dbReference type="ARBA" id="ARBA00022691"/>
    </source>
</evidence>
<evidence type="ECO:0000256" key="2">
    <source>
        <dbReference type="ARBA" id="ARBA00022679"/>
    </source>
</evidence>
<proteinExistence type="predicted"/>
<dbReference type="Gene3D" id="1.10.10.10">
    <property type="entry name" value="Winged helix-like DNA-binding domain superfamily/Winged helix DNA-binding domain"/>
    <property type="match status" value="1"/>
</dbReference>
<reference evidence="7 8" key="1">
    <citation type="submission" date="2020-08" db="EMBL/GenBank/DDBJ databases">
        <title>Sequencing the genomes of 1000 actinobacteria strains.</title>
        <authorList>
            <person name="Klenk H.-P."/>
        </authorList>
    </citation>
    <scope>NUCLEOTIDE SEQUENCE [LARGE SCALE GENOMIC DNA]</scope>
    <source>
        <strain evidence="7 8">DSM 46659</strain>
    </source>
</reference>
<gene>
    <name evidence="7" type="ORF">HNR23_001916</name>
</gene>
<keyword evidence="2 7" id="KW-0808">Transferase</keyword>
<dbReference type="SUPFAM" id="SSF46785">
    <property type="entry name" value="Winged helix' DNA-binding domain"/>
    <property type="match status" value="1"/>
</dbReference>
<dbReference type="InterPro" id="IPR016461">
    <property type="entry name" value="COMT-like"/>
</dbReference>
<dbReference type="PANTHER" id="PTHR43712:SF2">
    <property type="entry name" value="O-METHYLTRANSFERASE CICE"/>
    <property type="match status" value="1"/>
</dbReference>
<dbReference type="CDD" id="cd00531">
    <property type="entry name" value="NTF2_like"/>
    <property type="match status" value="1"/>
</dbReference>
<dbReference type="Gene3D" id="3.10.450.50">
    <property type="match status" value="1"/>
</dbReference>
<dbReference type="GO" id="GO:0008171">
    <property type="term" value="F:O-methyltransferase activity"/>
    <property type="evidence" value="ECO:0007669"/>
    <property type="project" value="InterPro"/>
</dbReference>
<protein>
    <submittedName>
        <fullName evidence="7">Ketosteroid isomerase-like protein/SAM-dependent methyltransferase</fullName>
    </submittedName>
</protein>
<dbReference type="PROSITE" id="PS51683">
    <property type="entry name" value="SAM_OMT_II"/>
    <property type="match status" value="1"/>
</dbReference>
<dbReference type="SUPFAM" id="SSF53335">
    <property type="entry name" value="S-adenosyl-L-methionine-dependent methyltransferases"/>
    <property type="match status" value="1"/>
</dbReference>